<evidence type="ECO:0008006" key="4">
    <source>
        <dbReference type="Google" id="ProtNLM"/>
    </source>
</evidence>
<dbReference type="EMBL" id="FOXV01000002">
    <property type="protein sequence ID" value="SFQ18711.1"/>
    <property type="molecule type" value="Genomic_DNA"/>
</dbReference>
<name>A0A1I5WG99_9RHOB</name>
<dbReference type="AlphaFoldDB" id="A0A1I5WG99"/>
<protein>
    <recommendedName>
        <fullName evidence="4">DUF3072 domain-containing protein</fullName>
    </recommendedName>
</protein>
<dbReference type="InterPro" id="IPR021425">
    <property type="entry name" value="DUF3072"/>
</dbReference>
<dbReference type="Pfam" id="PF11272">
    <property type="entry name" value="DUF3072"/>
    <property type="match status" value="1"/>
</dbReference>
<proteinExistence type="predicted"/>
<evidence type="ECO:0000313" key="2">
    <source>
        <dbReference type="EMBL" id="SFQ18711.1"/>
    </source>
</evidence>
<evidence type="ECO:0000256" key="1">
    <source>
        <dbReference type="SAM" id="MobiDB-lite"/>
    </source>
</evidence>
<gene>
    <name evidence="2" type="ORF">SAMN05421853_102329</name>
</gene>
<sequence length="62" mass="6957">MTQSHLVLDPGADLPADPREPMTDKQAATLRQLTDETGEEFDMALTKREAARRIAYLEELAK</sequence>
<evidence type="ECO:0000313" key="3">
    <source>
        <dbReference type="Proteomes" id="UP000243106"/>
    </source>
</evidence>
<dbReference type="STRING" id="93684.SAMN05421853_102329"/>
<reference evidence="3" key="1">
    <citation type="submission" date="2016-10" db="EMBL/GenBank/DDBJ databases">
        <authorList>
            <person name="Varghese N."/>
            <person name="Submissions S."/>
        </authorList>
    </citation>
    <scope>NUCLEOTIDE SEQUENCE [LARGE SCALE GENOMIC DNA]</scope>
    <source>
        <strain evidence="3">JCM 10271</strain>
    </source>
</reference>
<feature type="region of interest" description="Disordered" evidence="1">
    <location>
        <begin position="1"/>
        <end position="24"/>
    </location>
</feature>
<dbReference type="Proteomes" id="UP000243106">
    <property type="component" value="Unassembled WGS sequence"/>
</dbReference>
<keyword evidence="3" id="KW-1185">Reference proteome</keyword>
<accession>A0A1I5WG99</accession>
<dbReference type="RefSeq" id="WP_093009590.1">
    <property type="nucleotide sequence ID" value="NZ_FOXV01000002.1"/>
</dbReference>
<organism evidence="2 3">
    <name type="scientific">Roseivivax halotolerans</name>
    <dbReference type="NCBI Taxonomy" id="93684"/>
    <lineage>
        <taxon>Bacteria</taxon>
        <taxon>Pseudomonadati</taxon>
        <taxon>Pseudomonadota</taxon>
        <taxon>Alphaproteobacteria</taxon>
        <taxon>Rhodobacterales</taxon>
        <taxon>Roseobacteraceae</taxon>
        <taxon>Roseivivax</taxon>
    </lineage>
</organism>